<evidence type="ECO:0000313" key="12">
    <source>
        <dbReference type="EMBL" id="EFM64768.1"/>
    </source>
</evidence>
<proteinExistence type="inferred from homology"/>
<name>E0E2V6_9FIRM</name>
<dbReference type="SUPFAM" id="SSF52540">
    <property type="entry name" value="P-loop containing nucleoside triphosphate hydrolases"/>
    <property type="match status" value="1"/>
</dbReference>
<keyword evidence="11" id="KW-0963">Cytoplasm</keyword>
<accession>E0E2V6</accession>
<keyword evidence="4 11" id="KW-0028">Amino-acid biosynthesis</keyword>
<dbReference type="InterPro" id="IPR000623">
    <property type="entry name" value="Shikimate_kinase/TSH1"/>
</dbReference>
<evidence type="ECO:0000256" key="3">
    <source>
        <dbReference type="ARBA" id="ARBA00012154"/>
    </source>
</evidence>
<feature type="binding site" evidence="11">
    <location>
        <position position="105"/>
    </location>
    <ligand>
        <name>ATP</name>
        <dbReference type="ChEBI" id="CHEBI:30616"/>
    </ligand>
</feature>
<organism evidence="12 13">
    <name type="scientific">Peptostreptococcus stomatis DSM 17678</name>
    <dbReference type="NCBI Taxonomy" id="596315"/>
    <lineage>
        <taxon>Bacteria</taxon>
        <taxon>Bacillati</taxon>
        <taxon>Bacillota</taxon>
        <taxon>Clostridia</taxon>
        <taxon>Peptostreptococcales</taxon>
        <taxon>Peptostreptococcaceae</taxon>
        <taxon>Peptostreptococcus</taxon>
    </lineage>
</organism>
<dbReference type="PANTHER" id="PTHR21087">
    <property type="entry name" value="SHIKIMATE KINASE"/>
    <property type="match status" value="1"/>
</dbReference>
<comment type="subcellular location">
    <subcellularLocation>
        <location evidence="11">Cytoplasm</location>
    </subcellularLocation>
</comment>
<keyword evidence="13" id="KW-1185">Reference proteome</keyword>
<evidence type="ECO:0000256" key="2">
    <source>
        <dbReference type="ARBA" id="ARBA00006997"/>
    </source>
</evidence>
<dbReference type="PROSITE" id="PS01128">
    <property type="entry name" value="SHIKIMATE_KINASE"/>
    <property type="match status" value="1"/>
</dbReference>
<feature type="binding site" evidence="11">
    <location>
        <position position="25"/>
    </location>
    <ligand>
        <name>substrate</name>
    </ligand>
</feature>
<dbReference type="InterPro" id="IPR031322">
    <property type="entry name" value="Shikimate/glucono_kinase"/>
</dbReference>
<keyword evidence="11" id="KW-0479">Metal-binding</keyword>
<comment type="catalytic activity">
    <reaction evidence="10 11">
        <text>shikimate + ATP = 3-phosphoshikimate + ADP + H(+)</text>
        <dbReference type="Rhea" id="RHEA:13121"/>
        <dbReference type="ChEBI" id="CHEBI:15378"/>
        <dbReference type="ChEBI" id="CHEBI:30616"/>
        <dbReference type="ChEBI" id="CHEBI:36208"/>
        <dbReference type="ChEBI" id="CHEBI:145989"/>
        <dbReference type="ChEBI" id="CHEBI:456216"/>
        <dbReference type="EC" id="2.7.1.71"/>
    </reaction>
</comment>
<comment type="caution">
    <text evidence="12">The sequence shown here is derived from an EMBL/GenBank/DDBJ whole genome shotgun (WGS) entry which is preliminary data.</text>
</comment>
<feature type="binding site" evidence="11">
    <location>
        <position position="49"/>
    </location>
    <ligand>
        <name>substrate</name>
    </ligand>
</feature>
<evidence type="ECO:0000256" key="10">
    <source>
        <dbReference type="ARBA" id="ARBA00048567"/>
    </source>
</evidence>
<keyword evidence="8 11" id="KW-0067">ATP-binding</keyword>
<evidence type="ECO:0000256" key="8">
    <source>
        <dbReference type="ARBA" id="ARBA00022840"/>
    </source>
</evidence>
<dbReference type="CDD" id="cd00464">
    <property type="entry name" value="SK"/>
    <property type="match status" value="1"/>
</dbReference>
<evidence type="ECO:0000313" key="13">
    <source>
        <dbReference type="Proteomes" id="UP000003244"/>
    </source>
</evidence>
<dbReference type="UniPathway" id="UPA00053">
    <property type="reaction ID" value="UER00088"/>
</dbReference>
<dbReference type="HAMAP" id="MF_00109">
    <property type="entry name" value="Shikimate_kinase"/>
    <property type="match status" value="1"/>
</dbReference>
<dbReference type="InterPro" id="IPR023000">
    <property type="entry name" value="Shikimate_kinase_CS"/>
</dbReference>
<dbReference type="Proteomes" id="UP000003244">
    <property type="component" value="Unassembled WGS sequence"/>
</dbReference>
<dbReference type="GO" id="GO:0005829">
    <property type="term" value="C:cytosol"/>
    <property type="evidence" value="ECO:0007669"/>
    <property type="project" value="TreeGrafter"/>
</dbReference>
<comment type="caution">
    <text evidence="11">Lacks conserved residue(s) required for the propagation of feature annotation.</text>
</comment>
<dbReference type="GeneID" id="84800585"/>
<dbReference type="GO" id="GO:0008652">
    <property type="term" value="P:amino acid biosynthetic process"/>
    <property type="evidence" value="ECO:0007669"/>
    <property type="project" value="UniProtKB-KW"/>
</dbReference>
<keyword evidence="5 11" id="KW-0808">Transferase</keyword>
<keyword evidence="6 11" id="KW-0547">Nucleotide-binding</keyword>
<evidence type="ECO:0000256" key="5">
    <source>
        <dbReference type="ARBA" id="ARBA00022679"/>
    </source>
</evidence>
<evidence type="ECO:0000256" key="4">
    <source>
        <dbReference type="ARBA" id="ARBA00022605"/>
    </source>
</evidence>
<dbReference type="GO" id="GO:0005524">
    <property type="term" value="F:ATP binding"/>
    <property type="evidence" value="ECO:0007669"/>
    <property type="project" value="UniProtKB-UniRule"/>
</dbReference>
<dbReference type="GO" id="GO:0000287">
    <property type="term" value="F:magnesium ion binding"/>
    <property type="evidence" value="ECO:0007669"/>
    <property type="project" value="UniProtKB-UniRule"/>
</dbReference>
<dbReference type="eggNOG" id="COG0703">
    <property type="taxonomic scope" value="Bacteria"/>
</dbReference>
<dbReference type="OrthoDB" id="9800332at2"/>
<evidence type="ECO:0000256" key="1">
    <source>
        <dbReference type="ARBA" id="ARBA00004842"/>
    </source>
</evidence>
<sequence length="153" mass="17544">MPGSGKTTIGKKLAYFLNRDFIDIDEVIYKENKSKPGEIIEKYGESHFRSLESDALKRVLKEQGKVIATGGGILTKDENLTYIKNPTNIVYYIDRNLDELAIDGRPLSQGGPQVLKELYKKRNIRYETVCDLKIFNEDIYDTIHTIAKHYLTI</sequence>
<dbReference type="PANTHER" id="PTHR21087:SF16">
    <property type="entry name" value="SHIKIMATE KINASE 1, CHLOROPLASTIC"/>
    <property type="match status" value="1"/>
</dbReference>
<feature type="binding site" evidence="11">
    <location>
        <position position="71"/>
    </location>
    <ligand>
        <name>substrate</name>
    </ligand>
</feature>
<feature type="binding site" evidence="11">
    <location>
        <position position="7"/>
    </location>
    <ligand>
        <name>Mg(2+)</name>
        <dbReference type="ChEBI" id="CHEBI:18420"/>
    </ligand>
</feature>
<comment type="function">
    <text evidence="11">Catalyzes the specific phosphorylation of the 3-hydroxyl group of shikimic acid using ATP as a cosubstrate.</text>
</comment>
<dbReference type="STRING" id="596315.HMPREF0634_1095"/>
<evidence type="ECO:0000256" key="7">
    <source>
        <dbReference type="ARBA" id="ARBA00022777"/>
    </source>
</evidence>
<comment type="subunit">
    <text evidence="11">Monomer.</text>
</comment>
<dbReference type="Gene3D" id="3.40.50.300">
    <property type="entry name" value="P-loop containing nucleotide triphosphate hydrolases"/>
    <property type="match status" value="1"/>
</dbReference>
<feature type="binding site" evidence="11">
    <location>
        <position position="122"/>
    </location>
    <ligand>
        <name>substrate</name>
    </ligand>
</feature>
<dbReference type="RefSeq" id="WP_007789436.1">
    <property type="nucleotide sequence ID" value="NZ_ADGQ01000050.1"/>
</dbReference>
<reference evidence="12 13" key="1">
    <citation type="submission" date="2010-08" db="EMBL/GenBank/DDBJ databases">
        <authorList>
            <person name="Harkins D.M."/>
            <person name="Madupu R."/>
            <person name="Durkin A.S."/>
            <person name="Torralba M."/>
            <person name="Methe B."/>
            <person name="Sutton G.G."/>
            <person name="Nelson K.E."/>
        </authorList>
    </citation>
    <scope>NUCLEOTIDE SEQUENCE [LARGE SCALE GENOMIC DNA]</scope>
    <source>
        <strain evidence="12 13">DSM 17678</strain>
    </source>
</reference>
<dbReference type="PRINTS" id="PR01100">
    <property type="entry name" value="SHIKIMTKNASE"/>
</dbReference>
<evidence type="ECO:0000256" key="11">
    <source>
        <dbReference type="HAMAP-Rule" id="MF_00109"/>
    </source>
</evidence>
<evidence type="ECO:0000256" key="6">
    <source>
        <dbReference type="ARBA" id="ARBA00022741"/>
    </source>
</evidence>
<dbReference type="GO" id="GO:0004765">
    <property type="term" value="F:shikimate kinase activity"/>
    <property type="evidence" value="ECO:0007669"/>
    <property type="project" value="UniProtKB-UniRule"/>
</dbReference>
<dbReference type="AlphaFoldDB" id="E0E2V6"/>
<comment type="similarity">
    <text evidence="2 11">Belongs to the shikimate kinase family.</text>
</comment>
<feature type="binding site" evidence="11">
    <location>
        <begin position="3"/>
        <end position="8"/>
    </location>
    <ligand>
        <name>ATP</name>
        <dbReference type="ChEBI" id="CHEBI:30616"/>
    </ligand>
</feature>
<dbReference type="GO" id="GO:0009073">
    <property type="term" value="P:aromatic amino acid family biosynthetic process"/>
    <property type="evidence" value="ECO:0007669"/>
    <property type="project" value="UniProtKB-KW"/>
</dbReference>
<dbReference type="GO" id="GO:0009423">
    <property type="term" value="P:chorismate biosynthetic process"/>
    <property type="evidence" value="ECO:0007669"/>
    <property type="project" value="UniProtKB-UniRule"/>
</dbReference>
<dbReference type="InterPro" id="IPR027417">
    <property type="entry name" value="P-loop_NTPase"/>
</dbReference>
<dbReference type="Pfam" id="PF01202">
    <property type="entry name" value="SKI"/>
    <property type="match status" value="1"/>
</dbReference>
<dbReference type="EC" id="2.7.1.71" evidence="3 11"/>
<keyword evidence="9 11" id="KW-0057">Aromatic amino acid biosynthesis</keyword>
<dbReference type="EMBL" id="ADGQ01000050">
    <property type="protein sequence ID" value="EFM64768.1"/>
    <property type="molecule type" value="Genomic_DNA"/>
</dbReference>
<comment type="pathway">
    <text evidence="1 11">Metabolic intermediate biosynthesis; chorismate biosynthesis; chorismate from D-erythrose 4-phosphate and phosphoenolpyruvate: step 5/7.</text>
</comment>
<keyword evidence="7 11" id="KW-0418">Kinase</keyword>
<gene>
    <name evidence="11 12" type="primary">aroK</name>
    <name evidence="12" type="ORF">HMPREF0634_1095</name>
</gene>
<evidence type="ECO:0000256" key="9">
    <source>
        <dbReference type="ARBA" id="ARBA00023141"/>
    </source>
</evidence>
<comment type="cofactor">
    <cofactor evidence="11">
        <name>Mg(2+)</name>
        <dbReference type="ChEBI" id="CHEBI:18420"/>
    </cofactor>
    <text evidence="11">Binds 1 Mg(2+) ion per subunit.</text>
</comment>
<keyword evidence="11" id="KW-0460">Magnesium</keyword>
<protein>
    <recommendedName>
        <fullName evidence="3 11">Shikimate kinase</fullName>
        <shortName evidence="11">SK</shortName>
        <ecNumber evidence="3 11">2.7.1.71</ecNumber>
    </recommendedName>
</protein>